<evidence type="ECO:0000313" key="2">
    <source>
        <dbReference type="Proteomes" id="UP001163739"/>
    </source>
</evidence>
<accession>A0ABY6N7C2</accession>
<protein>
    <submittedName>
        <fullName evidence="1">Uncharacterized protein</fullName>
    </submittedName>
</protein>
<keyword evidence="2" id="KW-1185">Reference proteome</keyword>
<dbReference type="Proteomes" id="UP001163739">
    <property type="component" value="Chromosome"/>
</dbReference>
<evidence type="ECO:0000313" key="1">
    <source>
        <dbReference type="EMBL" id="UZE97892.1"/>
    </source>
</evidence>
<name>A0ABY6N7C2_9ALTE</name>
<proteinExistence type="predicted"/>
<sequence>MANQSVLSLDKTDNTLVPQDLFSERFTVDIYVCLGFSAARSTAMAVLCGLSYNKCQVQLKTVHLISYCDYFRLQFTYL</sequence>
<organism evidence="1 2">
    <name type="scientific">Alkalimarinus alittae</name>
    <dbReference type="NCBI Taxonomy" id="2961619"/>
    <lineage>
        <taxon>Bacteria</taxon>
        <taxon>Pseudomonadati</taxon>
        <taxon>Pseudomonadota</taxon>
        <taxon>Gammaproteobacteria</taxon>
        <taxon>Alteromonadales</taxon>
        <taxon>Alteromonadaceae</taxon>
        <taxon>Alkalimarinus</taxon>
    </lineage>
</organism>
<gene>
    <name evidence="1" type="ORF">NKI27_09200</name>
</gene>
<dbReference type="EMBL" id="CP100390">
    <property type="protein sequence ID" value="UZE97892.1"/>
    <property type="molecule type" value="Genomic_DNA"/>
</dbReference>
<dbReference type="RefSeq" id="WP_265049367.1">
    <property type="nucleotide sequence ID" value="NZ_CP100390.1"/>
</dbReference>
<reference evidence="1" key="1">
    <citation type="submission" date="2022-06" db="EMBL/GenBank/DDBJ databases">
        <title>Alkalimarinus sp. nov., isolated from gut of a Alitta virens.</title>
        <authorList>
            <person name="Yang A.I."/>
            <person name="Shin N.-R."/>
        </authorList>
    </citation>
    <scope>NUCLEOTIDE SEQUENCE</scope>
    <source>
        <strain evidence="1">A2M4</strain>
    </source>
</reference>